<evidence type="ECO:0000313" key="2">
    <source>
        <dbReference type="EMBL" id="PWI25674.1"/>
    </source>
</evidence>
<dbReference type="SUPFAM" id="SSF53335">
    <property type="entry name" value="S-adenosyl-L-methionine-dependent methyltransferases"/>
    <property type="match status" value="1"/>
</dbReference>
<dbReference type="OrthoDB" id="9804312at2"/>
<reference evidence="2 3" key="1">
    <citation type="submission" date="2018-05" db="EMBL/GenBank/DDBJ databases">
        <title>Kurthia sibirica genome sequence.</title>
        <authorList>
            <person name="Maclea K.S."/>
            <person name="Goen A.E."/>
        </authorList>
    </citation>
    <scope>NUCLEOTIDE SEQUENCE [LARGE SCALE GENOMIC DNA]</scope>
    <source>
        <strain evidence="2 3">ATCC 49154</strain>
    </source>
</reference>
<dbReference type="GO" id="GO:0032259">
    <property type="term" value="P:methylation"/>
    <property type="evidence" value="ECO:0007669"/>
    <property type="project" value="UniProtKB-KW"/>
</dbReference>
<organism evidence="2 3">
    <name type="scientific">Kurthia sibirica</name>
    <dbReference type="NCBI Taxonomy" id="202750"/>
    <lineage>
        <taxon>Bacteria</taxon>
        <taxon>Bacillati</taxon>
        <taxon>Bacillota</taxon>
        <taxon>Bacilli</taxon>
        <taxon>Bacillales</taxon>
        <taxon>Caryophanaceae</taxon>
        <taxon>Kurthia</taxon>
    </lineage>
</organism>
<feature type="domain" description="Methyltransferase" evidence="1">
    <location>
        <begin position="40"/>
        <end position="127"/>
    </location>
</feature>
<evidence type="ECO:0000313" key="3">
    <source>
        <dbReference type="Proteomes" id="UP000245938"/>
    </source>
</evidence>
<accession>A0A2U3AMD0</accession>
<comment type="caution">
    <text evidence="2">The sequence shown here is derived from an EMBL/GenBank/DDBJ whole genome shotgun (WGS) entry which is preliminary data.</text>
</comment>
<dbReference type="Gene3D" id="3.40.50.150">
    <property type="entry name" value="Vaccinia Virus protein VP39"/>
    <property type="match status" value="1"/>
</dbReference>
<dbReference type="RefSeq" id="WP_109305728.1">
    <property type="nucleotide sequence ID" value="NZ_BJUF01000013.1"/>
</dbReference>
<dbReference type="EMBL" id="QFVR01000007">
    <property type="protein sequence ID" value="PWI25674.1"/>
    <property type="molecule type" value="Genomic_DNA"/>
</dbReference>
<keyword evidence="3" id="KW-1185">Reference proteome</keyword>
<dbReference type="InterPro" id="IPR029063">
    <property type="entry name" value="SAM-dependent_MTases_sf"/>
</dbReference>
<proteinExistence type="predicted"/>
<sequence length="197" mass="22578">MNTWQEHFDTETYIYGTAPNEFIAQHYDLFKGSKKIGAFAEGEGRNAVFLSSRGFMLTSFDYAQNGLNKTKKLASQNNVHVATRLTDLLTDSTPVEEFDGAIMVYGHFHKKDQFHVFNKIMAAVKKGSRVMMEMYSEEQLAYKTGGPQTMDMLYNAQQVLQWCNNYQVEHFYTGEALRQEGERHSGLAHIIQLIIIK</sequence>
<gene>
    <name evidence="2" type="ORF">DEX24_07130</name>
</gene>
<dbReference type="GO" id="GO:0008168">
    <property type="term" value="F:methyltransferase activity"/>
    <property type="evidence" value="ECO:0007669"/>
    <property type="project" value="UniProtKB-KW"/>
</dbReference>
<evidence type="ECO:0000259" key="1">
    <source>
        <dbReference type="Pfam" id="PF13649"/>
    </source>
</evidence>
<dbReference type="AlphaFoldDB" id="A0A2U3AMD0"/>
<dbReference type="Proteomes" id="UP000245938">
    <property type="component" value="Unassembled WGS sequence"/>
</dbReference>
<protein>
    <submittedName>
        <fullName evidence="2">SAM-dependent methyltransferase</fullName>
    </submittedName>
</protein>
<name>A0A2U3AMD0_9BACL</name>
<dbReference type="InterPro" id="IPR041698">
    <property type="entry name" value="Methyltransf_25"/>
</dbReference>
<keyword evidence="2" id="KW-0808">Transferase</keyword>
<keyword evidence="2" id="KW-0489">Methyltransferase</keyword>
<dbReference type="Pfam" id="PF13649">
    <property type="entry name" value="Methyltransf_25"/>
    <property type="match status" value="1"/>
</dbReference>